<dbReference type="Proteomes" id="UP000683925">
    <property type="component" value="Unassembled WGS sequence"/>
</dbReference>
<sequence>MQILIIHFNQVKSYYLQIIPHNLQRIYSTSTLLITLQSLVYLPKQPVIREFVKSQQKSKPQRLHIYQQTKQNYNVSYYIHTQKPSLINKLQSLSTRVER</sequence>
<protein>
    <submittedName>
        <fullName evidence="1">Uncharacterized protein</fullName>
    </submittedName>
</protein>
<keyword evidence="2" id="KW-1185">Reference proteome</keyword>
<evidence type="ECO:0000313" key="2">
    <source>
        <dbReference type="Proteomes" id="UP000683925"/>
    </source>
</evidence>
<comment type="caution">
    <text evidence="1">The sequence shown here is derived from an EMBL/GenBank/DDBJ whole genome shotgun (WGS) entry which is preliminary data.</text>
</comment>
<proteinExistence type="predicted"/>
<gene>
    <name evidence="1" type="ORF">POCTA_138.1.T0170060</name>
</gene>
<organism evidence="1 2">
    <name type="scientific">Paramecium octaurelia</name>
    <dbReference type="NCBI Taxonomy" id="43137"/>
    <lineage>
        <taxon>Eukaryota</taxon>
        <taxon>Sar</taxon>
        <taxon>Alveolata</taxon>
        <taxon>Ciliophora</taxon>
        <taxon>Intramacronucleata</taxon>
        <taxon>Oligohymenophorea</taxon>
        <taxon>Peniculida</taxon>
        <taxon>Parameciidae</taxon>
        <taxon>Paramecium</taxon>
    </lineage>
</organism>
<accession>A0A8S1T0C0</accession>
<dbReference type="EMBL" id="CAJJDP010000017">
    <property type="protein sequence ID" value="CAD8145118.1"/>
    <property type="molecule type" value="Genomic_DNA"/>
</dbReference>
<name>A0A8S1T0C0_PAROT</name>
<evidence type="ECO:0000313" key="1">
    <source>
        <dbReference type="EMBL" id="CAD8145118.1"/>
    </source>
</evidence>
<reference evidence="1" key="1">
    <citation type="submission" date="2021-01" db="EMBL/GenBank/DDBJ databases">
        <authorList>
            <consortium name="Genoscope - CEA"/>
            <person name="William W."/>
        </authorList>
    </citation>
    <scope>NUCLEOTIDE SEQUENCE</scope>
</reference>
<dbReference type="AlphaFoldDB" id="A0A8S1T0C0"/>